<dbReference type="Proteomes" id="UP000238413">
    <property type="component" value="Chromosome"/>
</dbReference>
<dbReference type="InterPro" id="IPR054202">
    <property type="entry name" value="DUF6907"/>
</dbReference>
<dbReference type="RefSeq" id="WP_099505356.1">
    <property type="nucleotide sequence ID" value="NZ_CP026652.1"/>
</dbReference>
<dbReference type="EMBL" id="CP026652">
    <property type="protein sequence ID" value="AVH57862.1"/>
    <property type="molecule type" value="Genomic_DNA"/>
</dbReference>
<proteinExistence type="predicted"/>
<accession>A0ABM6ST22</accession>
<protein>
    <submittedName>
        <fullName evidence="1">Uncharacterized protein</fullName>
    </submittedName>
</protein>
<evidence type="ECO:0000313" key="1">
    <source>
        <dbReference type="EMBL" id="AVH57862.1"/>
    </source>
</evidence>
<gene>
    <name evidence="1" type="ORF">C4B68_21200</name>
</gene>
<dbReference type="Pfam" id="PF21848">
    <property type="entry name" value="DUF6907"/>
    <property type="match status" value="1"/>
</dbReference>
<keyword evidence="2" id="KW-1185">Reference proteome</keyword>
<evidence type="ECO:0000313" key="2">
    <source>
        <dbReference type="Proteomes" id="UP000238413"/>
    </source>
</evidence>
<name>A0ABM6ST22_9ACTN</name>
<reference evidence="1 2" key="1">
    <citation type="submission" date="2018-02" db="EMBL/GenBank/DDBJ databases">
        <title>Complete genome sequence of Streptomyces dengpaensis, the producer of angucyclines.</title>
        <authorList>
            <person name="Yumei L."/>
        </authorList>
    </citation>
    <scope>NUCLEOTIDE SEQUENCE [LARGE SCALE GENOMIC DNA]</scope>
    <source>
        <strain evidence="1 2">XZHG99</strain>
    </source>
</reference>
<organism evidence="1 2">
    <name type="scientific">Streptomyces dengpaensis</name>
    <dbReference type="NCBI Taxonomy" id="2049881"/>
    <lineage>
        <taxon>Bacteria</taxon>
        <taxon>Bacillati</taxon>
        <taxon>Actinomycetota</taxon>
        <taxon>Actinomycetes</taxon>
        <taxon>Kitasatosporales</taxon>
        <taxon>Streptomycetaceae</taxon>
        <taxon>Streptomyces</taxon>
    </lineage>
</organism>
<sequence>MATIARPSAASTATPAPAEQSISTFFHVEAMNDLDNGQPTLIASSEANHGDLQVVTADQVIAKAAEQHRLISKAVRLALDHEAAGQQIPADKPRTWTVADSDTGMPLNVTCMSGCNTLHLEAASGQAPADEIWCVQYDQANTTELAIGCGNSDLGDWATLSVQIKTEPFHADPAKRIPHASIEVTEDHYIEDLDPDALAVVIDKLERRTAQMRVRHAELVRIRDEYLGRQA</sequence>